<dbReference type="EMBL" id="JBHZOL010000024">
    <property type="protein sequence ID" value="MFE4105513.1"/>
    <property type="molecule type" value="Genomic_DNA"/>
</dbReference>
<keyword evidence="2" id="KW-1185">Reference proteome</keyword>
<name>A0ABW6IBH4_9CYAN</name>
<organism evidence="1 2">
    <name type="scientific">Almyronema epifaneia S1</name>
    <dbReference type="NCBI Taxonomy" id="2991925"/>
    <lineage>
        <taxon>Bacteria</taxon>
        <taxon>Bacillati</taxon>
        <taxon>Cyanobacteriota</taxon>
        <taxon>Cyanophyceae</taxon>
        <taxon>Nodosilineales</taxon>
        <taxon>Nodosilineaceae</taxon>
        <taxon>Almyronema</taxon>
        <taxon>Almyronema epifaneia</taxon>
    </lineage>
</organism>
<dbReference type="InterPro" id="IPR021373">
    <property type="entry name" value="DUF2993"/>
</dbReference>
<dbReference type="RefSeq" id="WP_377962199.1">
    <property type="nucleotide sequence ID" value="NZ_JBHZOL010000024.1"/>
</dbReference>
<sequence>MTILLSGLLTIISPVGFVVDQVAENAIRSQLISADELVVRVDNAPSFQLLQGKVDHVRMAGRGIVPLENLRIAVFELETDTVDFDLDRLRRGDIQLDAPFQAAIRLQLEEQDINRFLASPEVAERLSNLSFDFFSSRRDRQVQRYRLQNPQVNFVGNSRLQIQVDITDVVSQEALDVVIETGVAIAGGSHFQLVDPLITVDGSPAPDQLVQQLITGINNNLNLQSLEYSGVTARILALEIGETTTTLALFARVEPSVLAAETEP</sequence>
<evidence type="ECO:0000313" key="2">
    <source>
        <dbReference type="Proteomes" id="UP001600165"/>
    </source>
</evidence>
<dbReference type="Proteomes" id="UP001600165">
    <property type="component" value="Unassembled WGS sequence"/>
</dbReference>
<accession>A0ABW6IBH4</accession>
<reference evidence="1 2" key="1">
    <citation type="submission" date="2024-10" db="EMBL/GenBank/DDBJ databases">
        <authorList>
            <person name="Ratan Roy A."/>
            <person name="Morales Sandoval P.H."/>
            <person name="De Los Santos Villalobos S."/>
            <person name="Chakraborty S."/>
            <person name="Mukherjee J."/>
        </authorList>
    </citation>
    <scope>NUCLEOTIDE SEQUENCE [LARGE SCALE GENOMIC DNA]</scope>
    <source>
        <strain evidence="1 2">S1</strain>
    </source>
</reference>
<dbReference type="Pfam" id="PF11209">
    <property type="entry name" value="LmeA"/>
    <property type="match status" value="1"/>
</dbReference>
<gene>
    <name evidence="1" type="ORF">ACFVKH_04430</name>
</gene>
<comment type="caution">
    <text evidence="1">The sequence shown here is derived from an EMBL/GenBank/DDBJ whole genome shotgun (WGS) entry which is preliminary data.</text>
</comment>
<proteinExistence type="predicted"/>
<evidence type="ECO:0000313" key="1">
    <source>
        <dbReference type="EMBL" id="MFE4105513.1"/>
    </source>
</evidence>
<protein>
    <submittedName>
        <fullName evidence="1">DUF2993 domain-containing protein</fullName>
    </submittedName>
</protein>